<sequence>MSSCTREQRELMKLFKCVIDTGNEVLSAYFDLKVLSLPQYGGHFTQFLEKEKHFLYHQWEQKRTMCCACPKVGCYIRRIKKMETWIFQKLYEANGIEDPAHVIKHGGCIQQLCLHKFVTKNIAAHELDISVLSFLLRIFANMSISEKLSLDTVSLCRSSICHAWSTNCFPMAELNKMWIDIETHLINLSEVRYRRIVQKQIQAFRKLEVDREEIAELSNHINYMKEAVDDFNHHLNNNHNKVPEFVKKFEKLYINDSHQIQKSVSDQFRAIKQAQDAVVSLVKSEAQCFKGMHESVLAKMEDQHVTTKEEMVKMRESQERKNDYYKEKKRNRDRLSIESSVQTGKDQKLAKTQTQKSSNTSPANPKPPPI</sequence>
<evidence type="ECO:0000313" key="2">
    <source>
        <dbReference type="EMBL" id="CAC5415363.1"/>
    </source>
</evidence>
<evidence type="ECO:0000313" key="3">
    <source>
        <dbReference type="Proteomes" id="UP000507470"/>
    </source>
</evidence>
<dbReference type="EMBL" id="CACVKT020008420">
    <property type="protein sequence ID" value="CAC5415363.1"/>
    <property type="molecule type" value="Genomic_DNA"/>
</dbReference>
<evidence type="ECO:0000256" key="1">
    <source>
        <dbReference type="SAM" id="MobiDB-lite"/>
    </source>
</evidence>
<keyword evidence="3" id="KW-1185">Reference proteome</keyword>
<dbReference type="AlphaFoldDB" id="A0A6J8E5Q4"/>
<dbReference type="Proteomes" id="UP000507470">
    <property type="component" value="Unassembled WGS sequence"/>
</dbReference>
<proteinExistence type="predicted"/>
<feature type="compositionally biased region" description="Polar residues" evidence="1">
    <location>
        <begin position="337"/>
        <end position="363"/>
    </location>
</feature>
<name>A0A6J8E5Q4_MYTCO</name>
<accession>A0A6J8E5Q4</accession>
<gene>
    <name evidence="2" type="ORF">MCOR_48062</name>
</gene>
<evidence type="ECO:0008006" key="4">
    <source>
        <dbReference type="Google" id="ProtNLM"/>
    </source>
</evidence>
<feature type="region of interest" description="Disordered" evidence="1">
    <location>
        <begin position="300"/>
        <end position="370"/>
    </location>
</feature>
<feature type="compositionally biased region" description="Basic and acidic residues" evidence="1">
    <location>
        <begin position="300"/>
        <end position="326"/>
    </location>
</feature>
<reference evidence="2 3" key="1">
    <citation type="submission" date="2020-06" db="EMBL/GenBank/DDBJ databases">
        <authorList>
            <person name="Li R."/>
            <person name="Bekaert M."/>
        </authorList>
    </citation>
    <scope>NUCLEOTIDE SEQUENCE [LARGE SCALE GENOMIC DNA]</scope>
    <source>
        <strain evidence="3">wild</strain>
    </source>
</reference>
<organism evidence="2 3">
    <name type="scientific">Mytilus coruscus</name>
    <name type="common">Sea mussel</name>
    <dbReference type="NCBI Taxonomy" id="42192"/>
    <lineage>
        <taxon>Eukaryota</taxon>
        <taxon>Metazoa</taxon>
        <taxon>Spiralia</taxon>
        <taxon>Lophotrochozoa</taxon>
        <taxon>Mollusca</taxon>
        <taxon>Bivalvia</taxon>
        <taxon>Autobranchia</taxon>
        <taxon>Pteriomorphia</taxon>
        <taxon>Mytilida</taxon>
        <taxon>Mytiloidea</taxon>
        <taxon>Mytilidae</taxon>
        <taxon>Mytilinae</taxon>
        <taxon>Mytilus</taxon>
    </lineage>
</organism>
<dbReference type="OrthoDB" id="10449761at2759"/>
<protein>
    <recommendedName>
        <fullName evidence="4">DZIP3-like HEPN domain-containing protein</fullName>
    </recommendedName>
</protein>